<name>A0A2M3ZV85_9DIPT</name>
<dbReference type="EMBL" id="GGFM01011609">
    <property type="protein sequence ID" value="MBW32360.1"/>
    <property type="molecule type" value="Transcribed_RNA"/>
</dbReference>
<proteinExistence type="predicted"/>
<evidence type="ECO:0000313" key="2">
    <source>
        <dbReference type="EMBL" id="MBW32360.1"/>
    </source>
</evidence>
<accession>A0A2M3ZV85</accession>
<feature type="transmembrane region" description="Helical" evidence="1">
    <location>
        <begin position="7"/>
        <end position="23"/>
    </location>
</feature>
<dbReference type="AlphaFoldDB" id="A0A2M3ZV85"/>
<keyword evidence="1" id="KW-0472">Membrane</keyword>
<reference evidence="2" key="1">
    <citation type="submission" date="2018-01" db="EMBL/GenBank/DDBJ databases">
        <title>An insight into the sialome of Amazonian anophelines.</title>
        <authorList>
            <person name="Ribeiro J.M."/>
            <person name="Scarpassa V."/>
            <person name="Calvo E."/>
        </authorList>
    </citation>
    <scope>NUCLEOTIDE SEQUENCE</scope>
    <source>
        <tissue evidence="2">Salivary glands</tissue>
    </source>
</reference>
<organism evidence="2">
    <name type="scientific">Anopheles braziliensis</name>
    <dbReference type="NCBI Taxonomy" id="58242"/>
    <lineage>
        <taxon>Eukaryota</taxon>
        <taxon>Metazoa</taxon>
        <taxon>Ecdysozoa</taxon>
        <taxon>Arthropoda</taxon>
        <taxon>Hexapoda</taxon>
        <taxon>Insecta</taxon>
        <taxon>Pterygota</taxon>
        <taxon>Neoptera</taxon>
        <taxon>Endopterygota</taxon>
        <taxon>Diptera</taxon>
        <taxon>Nematocera</taxon>
        <taxon>Culicoidea</taxon>
        <taxon>Culicidae</taxon>
        <taxon>Anophelinae</taxon>
        <taxon>Anopheles</taxon>
    </lineage>
</organism>
<keyword evidence="1" id="KW-0812">Transmembrane</keyword>
<sequence length="105" mass="11802">MINCFRIISLVISFYSTILTMFNPTFRTSLPAGLYDTTLPQSFSIMVLALPVLQVVVCRLASCDANGHVLTTTINNLLIIVIIIDDDHRFHVDGCLFCRFWVSFG</sequence>
<keyword evidence="1" id="KW-1133">Transmembrane helix</keyword>
<protein>
    <submittedName>
        <fullName evidence="2">Putative secreted peptide</fullName>
    </submittedName>
</protein>
<evidence type="ECO:0000256" key="1">
    <source>
        <dbReference type="SAM" id="Phobius"/>
    </source>
</evidence>
<feature type="transmembrane region" description="Helical" evidence="1">
    <location>
        <begin position="43"/>
        <end position="61"/>
    </location>
</feature>